<dbReference type="OrthoDB" id="2968323at2759"/>
<evidence type="ECO:0000313" key="3">
    <source>
        <dbReference type="EMBL" id="PWY93880.1"/>
    </source>
</evidence>
<proteinExistence type="predicted"/>
<dbReference type="Proteomes" id="UP000246702">
    <property type="component" value="Unassembled WGS sequence"/>
</dbReference>
<dbReference type="InterPro" id="IPR051035">
    <property type="entry name" value="Mito_inheritance_9"/>
</dbReference>
<accession>A0A317XBF7</accession>
<sequence length="538" mass="61987">MNSVHLSTVDSKPPDTCPSGSDEKPDPLFSYTSGRWLWDEASQLLQRYRSFNVDELKKAAARSVNARSCVKLIKFNEDGYYKTFLLTMDNGVEVFAKLPNPLVPEKVATASEVATLDFLRNELDIPVPRVFAWSSSKDQPVGVEYIIMEKPPGQELTNVWPTMDLSHRMDIVAQLVSIQAKIATVDLHSYGSLYYRKDIEDGLDVPGLVDRFCIGPSYEARFWEEERRSMDYYRGPWISSEAYVKDIARREREWILRFAKPHQLEDPQRQPYTQESPRWHAELLDRYLKMVSNLMPPHKGLHRSVLWHPDLQDSNIFVEQNRIVSIIGWQGGSSLPIYYACEVPRFLQIDITSSLNLILTARLTSQERKESRRRNPLTQLQEFYISKFQELDNDVFSALSFPQALTRQRLIHSAGYTWEDDGLIVFLELQQQARREWTELTGLPLSSCPVRSDENKEFPHCNDRNSLAGRRVVFHLLGIPRDGWVHRKDFEAKVEVMRNLAGSIIKSATDKDDAKRALRSWKLSESGPASLSGNQMVF</sequence>
<evidence type="ECO:0000256" key="1">
    <source>
        <dbReference type="SAM" id="MobiDB-lite"/>
    </source>
</evidence>
<evidence type="ECO:0000313" key="4">
    <source>
        <dbReference type="Proteomes" id="UP000246702"/>
    </source>
</evidence>
<name>A0A317XBF7_9EURO</name>
<feature type="domain" description="Aminoglycoside phosphotransferase" evidence="2">
    <location>
        <begin position="74"/>
        <end position="330"/>
    </location>
</feature>
<protein>
    <recommendedName>
        <fullName evidence="2">Aminoglycoside phosphotransferase domain-containing protein</fullName>
    </recommendedName>
</protein>
<comment type="caution">
    <text evidence="3">The sequence shown here is derived from an EMBL/GenBank/DDBJ whole genome shotgun (WGS) entry which is preliminary data.</text>
</comment>
<feature type="region of interest" description="Disordered" evidence="1">
    <location>
        <begin position="1"/>
        <end position="25"/>
    </location>
</feature>
<gene>
    <name evidence="3" type="ORF">BO94DRAFT_563439</name>
</gene>
<dbReference type="Pfam" id="PF01636">
    <property type="entry name" value="APH"/>
    <property type="match status" value="1"/>
</dbReference>
<dbReference type="InterPro" id="IPR011009">
    <property type="entry name" value="Kinase-like_dom_sf"/>
</dbReference>
<dbReference type="EMBL" id="MSFK01000005">
    <property type="protein sequence ID" value="PWY93880.1"/>
    <property type="molecule type" value="Genomic_DNA"/>
</dbReference>
<reference evidence="3 4" key="1">
    <citation type="submission" date="2016-12" db="EMBL/GenBank/DDBJ databases">
        <title>The genomes of Aspergillus section Nigri reveals drivers in fungal speciation.</title>
        <authorList>
            <consortium name="DOE Joint Genome Institute"/>
            <person name="Vesth T.C."/>
            <person name="Nybo J."/>
            <person name="Theobald S."/>
            <person name="Brandl J."/>
            <person name="Frisvad J.C."/>
            <person name="Nielsen K.F."/>
            <person name="Lyhne E.K."/>
            <person name="Kogle M.E."/>
            <person name="Kuo A."/>
            <person name="Riley R."/>
            <person name="Clum A."/>
            <person name="Nolan M."/>
            <person name="Lipzen A."/>
            <person name="Salamov A."/>
            <person name="Henrissat B."/>
            <person name="Wiebenga A."/>
            <person name="De Vries R.P."/>
            <person name="Grigoriev I.V."/>
            <person name="Mortensen U.H."/>
            <person name="Andersen M.R."/>
            <person name="Baker S.E."/>
        </authorList>
    </citation>
    <scope>NUCLEOTIDE SEQUENCE [LARGE SCALE GENOMIC DNA]</scope>
    <source>
        <strain evidence="3 4">CBS 115572</strain>
    </source>
</reference>
<dbReference type="AlphaFoldDB" id="A0A317XBF7"/>
<keyword evidence="4" id="KW-1185">Reference proteome</keyword>
<dbReference type="PANTHER" id="PTHR36091:SF2">
    <property type="entry name" value="AMINOGLYCOSIDE PHOSPHOTRANSFERASE DOMAIN-CONTAINING PROTEIN"/>
    <property type="match status" value="1"/>
</dbReference>
<dbReference type="GeneID" id="37116502"/>
<dbReference type="InterPro" id="IPR002575">
    <property type="entry name" value="Aminoglycoside_PTrfase"/>
</dbReference>
<dbReference type="GO" id="GO:0005739">
    <property type="term" value="C:mitochondrion"/>
    <property type="evidence" value="ECO:0007669"/>
    <property type="project" value="TreeGrafter"/>
</dbReference>
<organism evidence="3 4">
    <name type="scientific">Aspergillus sclerotioniger CBS 115572</name>
    <dbReference type="NCBI Taxonomy" id="1450535"/>
    <lineage>
        <taxon>Eukaryota</taxon>
        <taxon>Fungi</taxon>
        <taxon>Dikarya</taxon>
        <taxon>Ascomycota</taxon>
        <taxon>Pezizomycotina</taxon>
        <taxon>Eurotiomycetes</taxon>
        <taxon>Eurotiomycetidae</taxon>
        <taxon>Eurotiales</taxon>
        <taxon>Aspergillaceae</taxon>
        <taxon>Aspergillus</taxon>
        <taxon>Aspergillus subgen. Circumdati</taxon>
    </lineage>
</organism>
<dbReference type="RefSeq" id="XP_025470641.1">
    <property type="nucleotide sequence ID" value="XM_025614359.1"/>
</dbReference>
<dbReference type="SUPFAM" id="SSF56112">
    <property type="entry name" value="Protein kinase-like (PK-like)"/>
    <property type="match status" value="1"/>
</dbReference>
<feature type="compositionally biased region" description="Polar residues" evidence="1">
    <location>
        <begin position="1"/>
        <end position="10"/>
    </location>
</feature>
<dbReference type="PANTHER" id="PTHR36091">
    <property type="entry name" value="ALTERED INHERITANCE OF MITOCHONDRIA PROTEIN 9, MITOCHONDRIAL"/>
    <property type="match status" value="1"/>
</dbReference>
<evidence type="ECO:0000259" key="2">
    <source>
        <dbReference type="Pfam" id="PF01636"/>
    </source>
</evidence>